<evidence type="ECO:0008006" key="3">
    <source>
        <dbReference type="Google" id="ProtNLM"/>
    </source>
</evidence>
<proteinExistence type="predicted"/>
<dbReference type="SUPFAM" id="SSF89372">
    <property type="entry name" value="Fucose-specific lectin"/>
    <property type="match status" value="1"/>
</dbReference>
<organism evidence="1 2">
    <name type="scientific">candidate division TA06 bacterium B3_TA06</name>
    <dbReference type="NCBI Taxonomy" id="2012487"/>
    <lineage>
        <taxon>Bacteria</taxon>
        <taxon>Bacteria division TA06</taxon>
    </lineage>
</organism>
<feature type="non-terminal residue" evidence="1">
    <location>
        <position position="1"/>
    </location>
</feature>
<dbReference type="Proteomes" id="UP000317778">
    <property type="component" value="Unassembled WGS sequence"/>
</dbReference>
<dbReference type="Gene3D" id="2.60.40.4070">
    <property type="match status" value="1"/>
</dbReference>
<reference evidence="1 2" key="1">
    <citation type="submission" date="2017-06" db="EMBL/GenBank/DDBJ databases">
        <title>Novel microbial phyla capable of carbon fixation and sulfur reduction in deep-sea sediments.</title>
        <authorList>
            <person name="Huang J."/>
            <person name="Baker B."/>
            <person name="Wang Y."/>
        </authorList>
    </citation>
    <scope>NUCLEOTIDE SEQUENCE [LARGE SCALE GENOMIC DNA]</scope>
    <source>
        <strain evidence="1">B3_TA06</strain>
    </source>
</reference>
<evidence type="ECO:0000313" key="2">
    <source>
        <dbReference type="Proteomes" id="UP000317778"/>
    </source>
</evidence>
<gene>
    <name evidence="1" type="ORF">CEE36_10435</name>
</gene>
<name>A0A532UW61_UNCT6</name>
<sequence length="508" mass="56120">IGPDGNIHAAWIQSWKGNIGYGTSADGSNWTVSDIPNTNCNPYAAPSICCTKWGTGTVYVAFVSTNDAIHVRTRSGTTWSSDTINVSGPGMICGGPSICAGTFFARVAWHGRFSEDANNEIYYNPEIYWNSLWPCWAYRQCLTSLDSYESQYPNIAADPNGNVHIIWSDSCDGNFEIYYNWRGGARYGRHLAVTCIRQPVGRISKDSIIPRARIGNFGEAKDSCYANCKITGPGSNYNENNENDWFGTITIEHGGEVTTPFPYWTPPGNVGDVYEVKVTVYLMPERIMEDYRVDSCVIRGVAVTATTILEPQEGDTLEHLKPAAYFTNTGTEPAENFYCHCDITSAGFQSDDYADSVLVVGSLAVDDSIFIGFDDYGCEEDCSYVATFHATSATEDTIYSPHIQVHFHGGTGVTESAEVLRIEPAGTNPFRTPPSISYSIGVPTEVSIRVYDVSGKLVEILHDGELSGRGRIHWNEKDKEGRMLADGLYFVRILTPQFDRTHKIVLVR</sequence>
<dbReference type="AlphaFoldDB" id="A0A532UW61"/>
<dbReference type="CDD" id="cd15482">
    <property type="entry name" value="Sialidase_non-viral"/>
    <property type="match status" value="1"/>
</dbReference>
<comment type="caution">
    <text evidence="1">The sequence shown here is derived from an EMBL/GenBank/DDBJ whole genome shotgun (WGS) entry which is preliminary data.</text>
</comment>
<accession>A0A532UW61</accession>
<protein>
    <recommendedName>
        <fullName evidence="3">FlgD Ig-like domain-containing protein</fullName>
    </recommendedName>
</protein>
<evidence type="ECO:0000313" key="1">
    <source>
        <dbReference type="EMBL" id="TKJ39176.1"/>
    </source>
</evidence>
<dbReference type="EMBL" id="NJBO01000024">
    <property type="protein sequence ID" value="TKJ39176.1"/>
    <property type="molecule type" value="Genomic_DNA"/>
</dbReference>